<proteinExistence type="predicted"/>
<feature type="region of interest" description="Disordered" evidence="1">
    <location>
        <begin position="35"/>
        <end position="56"/>
    </location>
</feature>
<evidence type="ECO:0000313" key="5">
    <source>
        <dbReference type="Proteomes" id="UP000001036"/>
    </source>
</evidence>
<gene>
    <name evidence="4" type="ordered locus">CJA_0308</name>
</gene>
<dbReference type="HOGENOM" id="CLU_108835_3_2_6"/>
<reference evidence="4 5" key="1">
    <citation type="journal article" date="2008" name="J. Bacteriol.">
        <title>Insights into plant cell wall degradation from the genome sequence of the soil bacterium Cellvibrio japonicus.</title>
        <authorList>
            <person name="Deboy R.T."/>
            <person name="Mongodin E.F."/>
            <person name="Fouts D.E."/>
            <person name="Tailford L.E."/>
            <person name="Khouri H."/>
            <person name="Emerson J.B."/>
            <person name="Mohamoud Y."/>
            <person name="Watkins K."/>
            <person name="Henrissat B."/>
            <person name="Gilbert H.J."/>
            <person name="Nelson K.E."/>
        </authorList>
    </citation>
    <scope>NUCLEOTIDE SEQUENCE [LARGE SCALE GENOMIC DNA]</scope>
    <source>
        <strain evidence="4 5">Ueda107</strain>
    </source>
</reference>
<feature type="domain" description="DUF4124" evidence="3">
    <location>
        <begin position="8"/>
        <end position="56"/>
    </location>
</feature>
<feature type="compositionally biased region" description="Basic and acidic residues" evidence="1">
    <location>
        <begin position="35"/>
        <end position="46"/>
    </location>
</feature>
<keyword evidence="2" id="KW-0732">Signal</keyword>
<evidence type="ECO:0000256" key="1">
    <source>
        <dbReference type="SAM" id="MobiDB-lite"/>
    </source>
</evidence>
<organism evidence="4 5">
    <name type="scientific">Cellvibrio japonicus (strain Ueda107)</name>
    <name type="common">Pseudomonas fluorescens subsp. cellulosa</name>
    <dbReference type="NCBI Taxonomy" id="498211"/>
    <lineage>
        <taxon>Bacteria</taxon>
        <taxon>Pseudomonadati</taxon>
        <taxon>Pseudomonadota</taxon>
        <taxon>Gammaproteobacteria</taxon>
        <taxon>Cellvibrionales</taxon>
        <taxon>Cellvibrionaceae</taxon>
        <taxon>Cellvibrio</taxon>
    </lineage>
</organism>
<protein>
    <recommendedName>
        <fullName evidence="3">DUF4124 domain-containing protein</fullName>
    </recommendedName>
</protein>
<sequence length="142" mass="16346">MYKPLLWCLLVLCSESVSADVYRWVDKDGKVHYTDKKPAPEAEDITRQVSKQNIDTSSEELRKVEQILRKEKPADQDFYNAPDPEEQAQRTQRCKAARQRQAKISGRVIFIGDDGKVVKVTEQERQHMLAELNGIISENCEP</sequence>
<dbReference type="Proteomes" id="UP000001036">
    <property type="component" value="Chromosome"/>
</dbReference>
<evidence type="ECO:0000259" key="3">
    <source>
        <dbReference type="Pfam" id="PF13511"/>
    </source>
</evidence>
<dbReference type="RefSeq" id="WP_012485990.1">
    <property type="nucleotide sequence ID" value="NC_010995.1"/>
</dbReference>
<dbReference type="KEGG" id="cja:CJA_0308"/>
<name>B3PHB1_CELJU</name>
<dbReference type="EMBL" id="CP000934">
    <property type="protein sequence ID" value="ACE84375.1"/>
    <property type="molecule type" value="Genomic_DNA"/>
</dbReference>
<accession>B3PHB1</accession>
<keyword evidence="5" id="KW-1185">Reference proteome</keyword>
<feature type="signal peptide" evidence="2">
    <location>
        <begin position="1"/>
        <end position="19"/>
    </location>
</feature>
<dbReference type="AlphaFoldDB" id="B3PHB1"/>
<evidence type="ECO:0000256" key="2">
    <source>
        <dbReference type="SAM" id="SignalP"/>
    </source>
</evidence>
<feature type="chain" id="PRO_5002794097" description="DUF4124 domain-containing protein" evidence="2">
    <location>
        <begin position="20"/>
        <end position="142"/>
    </location>
</feature>
<feature type="region of interest" description="Disordered" evidence="1">
    <location>
        <begin position="72"/>
        <end position="91"/>
    </location>
</feature>
<dbReference type="STRING" id="498211.CJA_0308"/>
<dbReference type="InterPro" id="IPR025392">
    <property type="entry name" value="DUF4124"/>
</dbReference>
<dbReference type="Pfam" id="PF13511">
    <property type="entry name" value="DUF4124"/>
    <property type="match status" value="1"/>
</dbReference>
<feature type="compositionally biased region" description="Polar residues" evidence="1">
    <location>
        <begin position="47"/>
        <end position="56"/>
    </location>
</feature>
<dbReference type="eggNOG" id="ENOG5030SUI">
    <property type="taxonomic scope" value="Bacteria"/>
</dbReference>
<evidence type="ECO:0000313" key="4">
    <source>
        <dbReference type="EMBL" id="ACE84375.1"/>
    </source>
</evidence>
<dbReference type="OrthoDB" id="7068596at2"/>